<dbReference type="Gene3D" id="3.30.70.270">
    <property type="match status" value="1"/>
</dbReference>
<organism evidence="2 3">
    <name type="scientific">Lysobacter yangpyeongensis</name>
    <dbReference type="NCBI Taxonomy" id="346182"/>
    <lineage>
        <taxon>Bacteria</taxon>
        <taxon>Pseudomonadati</taxon>
        <taxon>Pseudomonadota</taxon>
        <taxon>Gammaproteobacteria</taxon>
        <taxon>Lysobacterales</taxon>
        <taxon>Lysobacteraceae</taxon>
        <taxon>Lysobacter</taxon>
    </lineage>
</organism>
<dbReference type="RefSeq" id="WP_386754066.1">
    <property type="nucleotide sequence ID" value="NZ_JBHSNM010000001.1"/>
</dbReference>
<name>A0ABW0SI50_9GAMM</name>
<reference evidence="3" key="1">
    <citation type="journal article" date="2019" name="Int. J. Syst. Evol. Microbiol.">
        <title>The Global Catalogue of Microorganisms (GCM) 10K type strain sequencing project: providing services to taxonomists for standard genome sequencing and annotation.</title>
        <authorList>
            <consortium name="The Broad Institute Genomics Platform"/>
            <consortium name="The Broad Institute Genome Sequencing Center for Infectious Disease"/>
            <person name="Wu L."/>
            <person name="Ma J."/>
        </authorList>
    </citation>
    <scope>NUCLEOTIDE SEQUENCE [LARGE SCALE GENOMIC DNA]</scope>
    <source>
        <strain evidence="3">KACC 11407</strain>
    </source>
</reference>
<evidence type="ECO:0000313" key="3">
    <source>
        <dbReference type="Proteomes" id="UP001596036"/>
    </source>
</evidence>
<accession>A0ABW0SI50</accession>
<dbReference type="EMBL" id="JBHSNM010000001">
    <property type="protein sequence ID" value="MFC5568713.1"/>
    <property type="molecule type" value="Genomic_DNA"/>
</dbReference>
<dbReference type="InterPro" id="IPR043128">
    <property type="entry name" value="Rev_trsase/Diguanyl_cyclase"/>
</dbReference>
<dbReference type="Proteomes" id="UP001596036">
    <property type="component" value="Unassembled WGS sequence"/>
</dbReference>
<evidence type="ECO:0000313" key="2">
    <source>
        <dbReference type="EMBL" id="MFC5568713.1"/>
    </source>
</evidence>
<dbReference type="InterPro" id="IPR029787">
    <property type="entry name" value="Nucleotide_cyclase"/>
</dbReference>
<comment type="caution">
    <text evidence="2">The sequence shown here is derived from an EMBL/GenBank/DDBJ whole genome shotgun (WGS) entry which is preliminary data.</text>
</comment>
<dbReference type="SUPFAM" id="SSF55073">
    <property type="entry name" value="Nucleotide cyclase"/>
    <property type="match status" value="1"/>
</dbReference>
<evidence type="ECO:0000259" key="1">
    <source>
        <dbReference type="PROSITE" id="PS50887"/>
    </source>
</evidence>
<gene>
    <name evidence="2" type="ORF">ACFPN1_01370</name>
</gene>
<keyword evidence="3" id="KW-1185">Reference proteome</keyword>
<feature type="domain" description="GGDEF" evidence="1">
    <location>
        <begin position="1"/>
        <end position="44"/>
    </location>
</feature>
<sequence>MRASFGVTALDAGDTGIEALLSRADAALYRSKQLGRDRVTLAERETALA</sequence>
<dbReference type="PROSITE" id="PS50887">
    <property type="entry name" value="GGDEF"/>
    <property type="match status" value="1"/>
</dbReference>
<proteinExistence type="predicted"/>
<protein>
    <recommendedName>
        <fullName evidence="1">GGDEF domain-containing protein</fullName>
    </recommendedName>
</protein>
<dbReference type="InterPro" id="IPR000160">
    <property type="entry name" value="GGDEF_dom"/>
</dbReference>